<dbReference type="AlphaFoldDB" id="A0A1H4M0W6"/>
<dbReference type="PRINTS" id="PR01346">
    <property type="entry name" value="HELNAPAPROT"/>
</dbReference>
<accession>A0A1H4M0W6</accession>
<dbReference type="GO" id="GO:0003677">
    <property type="term" value="F:DNA binding"/>
    <property type="evidence" value="ECO:0007669"/>
    <property type="project" value="UniProtKB-KW"/>
</dbReference>
<evidence type="ECO:0000259" key="3">
    <source>
        <dbReference type="Pfam" id="PF00210"/>
    </source>
</evidence>
<feature type="domain" description="Ferritin/DPS" evidence="3">
    <location>
        <begin position="19"/>
        <end position="157"/>
    </location>
</feature>
<dbReference type="PANTHER" id="PTHR42932">
    <property type="entry name" value="GENERAL STRESS PROTEIN 20U"/>
    <property type="match status" value="1"/>
</dbReference>
<dbReference type="SUPFAM" id="SSF47240">
    <property type="entry name" value="Ferritin-like"/>
    <property type="match status" value="1"/>
</dbReference>
<dbReference type="InterPro" id="IPR009078">
    <property type="entry name" value="Ferritin-like_SF"/>
</dbReference>
<dbReference type="Proteomes" id="UP000198992">
    <property type="component" value="Unassembled WGS sequence"/>
</dbReference>
<dbReference type="OrthoDB" id="9797687at2"/>
<dbReference type="RefSeq" id="WP_092125571.1">
    <property type="nucleotide sequence ID" value="NZ_FNTH01000001.1"/>
</dbReference>
<evidence type="ECO:0000313" key="5">
    <source>
        <dbReference type="Proteomes" id="UP000198992"/>
    </source>
</evidence>
<dbReference type="Pfam" id="PF00210">
    <property type="entry name" value="Ferritin"/>
    <property type="match status" value="1"/>
</dbReference>
<keyword evidence="4" id="KW-0238">DNA-binding</keyword>
<dbReference type="InterPro" id="IPR002177">
    <property type="entry name" value="DPS_DNA-bd"/>
</dbReference>
<evidence type="ECO:0000256" key="2">
    <source>
        <dbReference type="RuleBase" id="RU003875"/>
    </source>
</evidence>
<dbReference type="PIRSF" id="PIRSF005900">
    <property type="entry name" value="Dps"/>
    <property type="match status" value="1"/>
</dbReference>
<evidence type="ECO:0000313" key="4">
    <source>
        <dbReference type="EMBL" id="SEB76155.1"/>
    </source>
</evidence>
<protein>
    <submittedName>
        <fullName evidence="4">Starvation-inducible DNA-binding protein</fullName>
    </submittedName>
</protein>
<comment type="similarity">
    <text evidence="1 2">Belongs to the Dps family.</text>
</comment>
<dbReference type="EMBL" id="FNTH01000001">
    <property type="protein sequence ID" value="SEB76155.1"/>
    <property type="molecule type" value="Genomic_DNA"/>
</dbReference>
<organism evidence="4 5">
    <name type="scientific">Bradyrhizobium erythrophlei</name>
    <dbReference type="NCBI Taxonomy" id="1437360"/>
    <lineage>
        <taxon>Bacteria</taxon>
        <taxon>Pseudomonadati</taxon>
        <taxon>Pseudomonadota</taxon>
        <taxon>Alphaproteobacteria</taxon>
        <taxon>Hyphomicrobiales</taxon>
        <taxon>Nitrobacteraceae</taxon>
        <taxon>Bradyrhizobium</taxon>
    </lineage>
</organism>
<dbReference type="CDD" id="cd01043">
    <property type="entry name" value="DPS"/>
    <property type="match status" value="1"/>
</dbReference>
<gene>
    <name evidence="4" type="ORF">SAMN05444164_0158</name>
</gene>
<proteinExistence type="inferred from homology"/>
<dbReference type="GO" id="GO:0008199">
    <property type="term" value="F:ferric iron binding"/>
    <property type="evidence" value="ECO:0007669"/>
    <property type="project" value="InterPro"/>
</dbReference>
<dbReference type="GO" id="GO:0016722">
    <property type="term" value="F:oxidoreductase activity, acting on metal ions"/>
    <property type="evidence" value="ECO:0007669"/>
    <property type="project" value="InterPro"/>
</dbReference>
<name>A0A1H4M0W6_9BRAD</name>
<dbReference type="PROSITE" id="PS00818">
    <property type="entry name" value="DPS_1"/>
    <property type="match status" value="1"/>
</dbReference>
<evidence type="ECO:0000256" key="1">
    <source>
        <dbReference type="ARBA" id="ARBA00009497"/>
    </source>
</evidence>
<dbReference type="PANTHER" id="PTHR42932:SF3">
    <property type="entry name" value="DNA PROTECTION DURING STARVATION PROTEIN"/>
    <property type="match status" value="1"/>
</dbReference>
<dbReference type="Gene3D" id="1.20.1260.10">
    <property type="match status" value="1"/>
</dbReference>
<reference evidence="4 5" key="1">
    <citation type="submission" date="2016-10" db="EMBL/GenBank/DDBJ databases">
        <authorList>
            <person name="de Groot N.N."/>
        </authorList>
    </citation>
    <scope>NUCLEOTIDE SEQUENCE [LARGE SCALE GENOMIC DNA]</scope>
    <source>
        <strain evidence="4 5">MT12</strain>
    </source>
</reference>
<sequence length="159" mass="17622">MTIAVNTGFAEAERTNIAAALSTVLADTYALYLKTHGYHWNVTGPTFQALHTLFEGQYREQWQALDDVAERIRALGELVPQTYSAFAKLTAIKDGYASLDSESMVAELLHDNETAVRTIRDAFAVAESAGDQATMDMLNVRTTAHEKHAWMLRATLDVK</sequence>
<dbReference type="InterPro" id="IPR008331">
    <property type="entry name" value="Ferritin_DPS_dom"/>
</dbReference>
<dbReference type="InterPro" id="IPR012347">
    <property type="entry name" value="Ferritin-like"/>
</dbReference>
<dbReference type="InterPro" id="IPR023188">
    <property type="entry name" value="DPS_DNA-bd_CS"/>
</dbReference>